<dbReference type="RefSeq" id="WP_343905981.1">
    <property type="nucleotide sequence ID" value="NZ_BAAAIS010000003.1"/>
</dbReference>
<protein>
    <submittedName>
        <fullName evidence="4">Glycerophosphoryl diester phosphodiesterase membrane domain-containing protein</fullName>
    </submittedName>
</protein>
<accession>A0ABW4Q1X5</accession>
<dbReference type="InterPro" id="IPR018476">
    <property type="entry name" value="GlyceroP-diester-Pdiesterase_M"/>
</dbReference>
<evidence type="ECO:0000259" key="3">
    <source>
        <dbReference type="Pfam" id="PF10110"/>
    </source>
</evidence>
<feature type="region of interest" description="Disordered" evidence="1">
    <location>
        <begin position="1"/>
        <end position="47"/>
    </location>
</feature>
<feature type="compositionally biased region" description="Low complexity" evidence="1">
    <location>
        <begin position="7"/>
        <end position="23"/>
    </location>
</feature>
<gene>
    <name evidence="4" type="ORF">ACFSDA_15535</name>
</gene>
<dbReference type="Pfam" id="PF10110">
    <property type="entry name" value="GPDPase_memb"/>
    <property type="match status" value="1"/>
</dbReference>
<feature type="transmembrane region" description="Helical" evidence="2">
    <location>
        <begin position="283"/>
        <end position="305"/>
    </location>
</feature>
<feature type="transmembrane region" description="Helical" evidence="2">
    <location>
        <begin position="196"/>
        <end position="220"/>
    </location>
</feature>
<evidence type="ECO:0000313" key="4">
    <source>
        <dbReference type="EMBL" id="MFD1836477.1"/>
    </source>
</evidence>
<evidence type="ECO:0000256" key="2">
    <source>
        <dbReference type="SAM" id="Phobius"/>
    </source>
</evidence>
<sequence>MSTGWTAPGAAGAEGPQEGQGAPVDQDPLGAVAAGAPRPGGPPTGPARELALHLPLFPLRPLGVGEILGAAVRIYRLRARPVLVLSAAVFGGATILTGLLTGVGLAPMVGDLRAIMQESSTSATGSSTDVFGSVGDMVLTAVSSVATSLIMLVATAAVLAPLSRIAIDAATDPSPDAPVDVWVAARRLAPTAVLTALLTNVLLVLAMLVPAVLGALPLILTGSADAVTVSLLVVGLVIGLLATVYVWARTVLAVPALAVEGLGPVAALRRSLHLTSGRRQWRVLGVSVLVTVLFTIAIQVVSGVFGTIGTIAYLAVLLASSFEAIVLGITLLTIATMLGSFVAQALLAPFGAAAFAALYADVRMRDEAWDVELARTARERAGLGEHGGAGPLGGHR</sequence>
<keyword evidence="5" id="KW-1185">Reference proteome</keyword>
<feature type="transmembrane region" description="Helical" evidence="2">
    <location>
        <begin position="137"/>
        <end position="160"/>
    </location>
</feature>
<dbReference type="EMBL" id="JBHUFL010000003">
    <property type="protein sequence ID" value="MFD1836477.1"/>
    <property type="molecule type" value="Genomic_DNA"/>
</dbReference>
<feature type="transmembrane region" description="Helical" evidence="2">
    <location>
        <begin position="82"/>
        <end position="106"/>
    </location>
</feature>
<dbReference type="Proteomes" id="UP001597280">
    <property type="component" value="Unassembled WGS sequence"/>
</dbReference>
<feature type="transmembrane region" description="Helical" evidence="2">
    <location>
        <begin position="226"/>
        <end position="248"/>
    </location>
</feature>
<proteinExistence type="predicted"/>
<keyword evidence="2" id="KW-0812">Transmembrane</keyword>
<keyword evidence="2" id="KW-1133">Transmembrane helix</keyword>
<feature type="transmembrane region" description="Helical" evidence="2">
    <location>
        <begin position="341"/>
        <end position="360"/>
    </location>
</feature>
<keyword evidence="2" id="KW-0472">Membrane</keyword>
<reference evidence="5" key="1">
    <citation type="journal article" date="2019" name="Int. J. Syst. Evol. Microbiol.">
        <title>The Global Catalogue of Microorganisms (GCM) 10K type strain sequencing project: providing services to taxonomists for standard genome sequencing and annotation.</title>
        <authorList>
            <consortium name="The Broad Institute Genomics Platform"/>
            <consortium name="The Broad Institute Genome Sequencing Center for Infectious Disease"/>
            <person name="Wu L."/>
            <person name="Ma J."/>
        </authorList>
    </citation>
    <scope>NUCLEOTIDE SEQUENCE [LARGE SCALE GENOMIC DNA]</scope>
    <source>
        <strain evidence="5">JCM 11650</strain>
    </source>
</reference>
<name>A0ABW4Q1X5_9MICO</name>
<evidence type="ECO:0000256" key="1">
    <source>
        <dbReference type="SAM" id="MobiDB-lite"/>
    </source>
</evidence>
<organism evidence="4 5">
    <name type="scientific">Brachybacterium rhamnosum</name>
    <dbReference type="NCBI Taxonomy" id="173361"/>
    <lineage>
        <taxon>Bacteria</taxon>
        <taxon>Bacillati</taxon>
        <taxon>Actinomycetota</taxon>
        <taxon>Actinomycetes</taxon>
        <taxon>Micrococcales</taxon>
        <taxon>Dermabacteraceae</taxon>
        <taxon>Brachybacterium</taxon>
    </lineage>
</organism>
<feature type="domain" description="Glycerophosphoryl diester phosphodiesterase membrane" evidence="3">
    <location>
        <begin position="231"/>
        <end position="338"/>
    </location>
</feature>
<evidence type="ECO:0000313" key="5">
    <source>
        <dbReference type="Proteomes" id="UP001597280"/>
    </source>
</evidence>
<feature type="transmembrane region" description="Helical" evidence="2">
    <location>
        <begin position="311"/>
        <end position="334"/>
    </location>
</feature>
<comment type="caution">
    <text evidence="4">The sequence shown here is derived from an EMBL/GenBank/DDBJ whole genome shotgun (WGS) entry which is preliminary data.</text>
</comment>